<name>A0ABD2Z0M5_9GENT</name>
<keyword evidence="3" id="KW-1185">Reference proteome</keyword>
<reference evidence="2 3" key="1">
    <citation type="submission" date="2024-11" db="EMBL/GenBank/DDBJ databases">
        <title>A near-complete genome assembly of Cinchona calisaya.</title>
        <authorList>
            <person name="Lian D.C."/>
            <person name="Zhao X.W."/>
            <person name="Wei L."/>
        </authorList>
    </citation>
    <scope>NUCLEOTIDE SEQUENCE [LARGE SCALE GENOMIC DNA]</scope>
    <source>
        <tissue evidence="2">Nenye</tissue>
    </source>
</reference>
<proteinExistence type="predicted"/>
<dbReference type="AlphaFoldDB" id="A0ABD2Z0M5"/>
<dbReference type="InterPro" id="IPR026960">
    <property type="entry name" value="RVT-Znf"/>
</dbReference>
<sequence length="128" mass="14839">MPSRLKIFLWLACQNRLSTKFLLCSRNIVSNSVCSFCGHQMEDTEHILRRCPKAVSLWQSLGFSAFSAFNSSLSFVDWLKFRCFKSTGASNRMIPWPILFSFVCWGLWTNHNKSLFSPNYRPVNLADF</sequence>
<accession>A0ABD2Z0M5</accession>
<evidence type="ECO:0000313" key="2">
    <source>
        <dbReference type="EMBL" id="KAL3513072.1"/>
    </source>
</evidence>
<dbReference type="Proteomes" id="UP001630127">
    <property type="component" value="Unassembled WGS sequence"/>
</dbReference>
<feature type="domain" description="Reverse transcriptase zinc-binding" evidence="1">
    <location>
        <begin position="2"/>
        <end position="58"/>
    </location>
</feature>
<evidence type="ECO:0000313" key="3">
    <source>
        <dbReference type="Proteomes" id="UP001630127"/>
    </source>
</evidence>
<evidence type="ECO:0000259" key="1">
    <source>
        <dbReference type="Pfam" id="PF13966"/>
    </source>
</evidence>
<comment type="caution">
    <text evidence="2">The sequence shown here is derived from an EMBL/GenBank/DDBJ whole genome shotgun (WGS) entry which is preliminary data.</text>
</comment>
<dbReference type="EMBL" id="JBJUIK010000011">
    <property type="protein sequence ID" value="KAL3513072.1"/>
    <property type="molecule type" value="Genomic_DNA"/>
</dbReference>
<organism evidence="2 3">
    <name type="scientific">Cinchona calisaya</name>
    <dbReference type="NCBI Taxonomy" id="153742"/>
    <lineage>
        <taxon>Eukaryota</taxon>
        <taxon>Viridiplantae</taxon>
        <taxon>Streptophyta</taxon>
        <taxon>Embryophyta</taxon>
        <taxon>Tracheophyta</taxon>
        <taxon>Spermatophyta</taxon>
        <taxon>Magnoliopsida</taxon>
        <taxon>eudicotyledons</taxon>
        <taxon>Gunneridae</taxon>
        <taxon>Pentapetalae</taxon>
        <taxon>asterids</taxon>
        <taxon>lamiids</taxon>
        <taxon>Gentianales</taxon>
        <taxon>Rubiaceae</taxon>
        <taxon>Cinchonoideae</taxon>
        <taxon>Cinchoneae</taxon>
        <taxon>Cinchona</taxon>
    </lineage>
</organism>
<gene>
    <name evidence="2" type="ORF">ACH5RR_025789</name>
</gene>
<protein>
    <recommendedName>
        <fullName evidence="1">Reverse transcriptase zinc-binding domain-containing protein</fullName>
    </recommendedName>
</protein>
<dbReference type="Pfam" id="PF13966">
    <property type="entry name" value="zf-RVT"/>
    <property type="match status" value="1"/>
</dbReference>